<dbReference type="Pfam" id="PF07311">
    <property type="entry name" value="Dodecin"/>
    <property type="match status" value="1"/>
</dbReference>
<comment type="caution">
    <text evidence="1">The sequence shown here is derived from an EMBL/GenBank/DDBJ whole genome shotgun (WGS) entry which is preliminary data.</text>
</comment>
<dbReference type="PANTHER" id="PTHR39324:SF1">
    <property type="entry name" value="CALCIUM DODECIN"/>
    <property type="match status" value="1"/>
</dbReference>
<name>A0AAP6JFM2_9GAMM</name>
<evidence type="ECO:0000313" key="2">
    <source>
        <dbReference type="Proteomes" id="UP001302316"/>
    </source>
</evidence>
<dbReference type="EMBL" id="JAYGII010000012">
    <property type="protein sequence ID" value="MEA5445612.1"/>
    <property type="molecule type" value="Genomic_DNA"/>
</dbReference>
<dbReference type="Gene3D" id="3.30.1660.10">
    <property type="entry name" value="Flavin-binding protein dodecin"/>
    <property type="match status" value="1"/>
</dbReference>
<evidence type="ECO:0000313" key="1">
    <source>
        <dbReference type="EMBL" id="MEA5445612.1"/>
    </source>
</evidence>
<keyword evidence="2" id="KW-1185">Reference proteome</keyword>
<reference evidence="1 2" key="1">
    <citation type="submission" date="2023-12" db="EMBL/GenBank/DDBJ databases">
        <title>Whole-genome sequencing of halo(alkali)philic microorganisms from hypersaline lakes.</title>
        <authorList>
            <person name="Sorokin D.Y."/>
            <person name="Merkel A.Y."/>
            <person name="Messina E."/>
            <person name="Yakimov M."/>
        </authorList>
    </citation>
    <scope>NUCLEOTIDE SEQUENCE [LARGE SCALE GENOMIC DNA]</scope>
    <source>
        <strain evidence="1 2">AB-CW1</strain>
    </source>
</reference>
<organism evidence="1 2">
    <name type="scientific">Natronospira elongata</name>
    <dbReference type="NCBI Taxonomy" id="3110268"/>
    <lineage>
        <taxon>Bacteria</taxon>
        <taxon>Pseudomonadati</taxon>
        <taxon>Pseudomonadota</taxon>
        <taxon>Gammaproteobacteria</taxon>
        <taxon>Natronospirales</taxon>
        <taxon>Natronospiraceae</taxon>
        <taxon>Natronospira</taxon>
    </lineage>
</organism>
<protein>
    <submittedName>
        <fullName evidence="1">Dodecin family protein</fullName>
    </submittedName>
</protein>
<dbReference type="PANTHER" id="PTHR39324">
    <property type="entry name" value="CALCIUM DODECIN"/>
    <property type="match status" value="1"/>
</dbReference>
<sequence>MSVAKIIEISATSNDSFEDAIRQGIDKASKSVDNIKGAWVAEQKVTVENGKISGYRVDMRVTFVLK</sequence>
<dbReference type="InterPro" id="IPR009923">
    <property type="entry name" value="Dodecin"/>
</dbReference>
<dbReference type="RefSeq" id="WP_346051242.1">
    <property type="nucleotide sequence ID" value="NZ_JAYGII010000012.1"/>
</dbReference>
<dbReference type="SUPFAM" id="SSF89807">
    <property type="entry name" value="Dodecin-like"/>
    <property type="match status" value="1"/>
</dbReference>
<dbReference type="InterPro" id="IPR025543">
    <property type="entry name" value="Dodecin-like"/>
</dbReference>
<dbReference type="AlphaFoldDB" id="A0AAP6JFM2"/>
<gene>
    <name evidence="1" type="ORF">VCB98_07265</name>
</gene>
<dbReference type="Proteomes" id="UP001302316">
    <property type="component" value="Unassembled WGS sequence"/>
</dbReference>
<accession>A0AAP6JFM2</accession>
<proteinExistence type="predicted"/>
<dbReference type="InterPro" id="IPR036694">
    <property type="entry name" value="Dodecin-like_sf"/>
</dbReference>